<accession>A0A0K1E819</accession>
<keyword evidence="9" id="KW-1185">Reference proteome</keyword>
<dbReference type="SUPFAM" id="SSF82689">
    <property type="entry name" value="Mechanosensitive channel protein MscS (YggB), C-terminal domain"/>
    <property type="match status" value="1"/>
</dbReference>
<dbReference type="KEGG" id="ccro:CMC5_011300"/>
<keyword evidence="3 6" id="KW-0812">Transmembrane</keyword>
<sequence length="298" mass="32790">MDPTIALDIPKDTNLIEIIRLGGVLTGLAVLVITWFVVRLVRGTLGRVGHRFAHRRLLINQISTLAGFTIYLTGILLAVSASVSLSREVVIALTGTAAVTVGFALKDLAASILAGVTIILDRPFQVGDRVTFGGTYGEVRSIGLRSVRLITLDDNVVTIPNNKFLTEAVSSWNYGALDMMLQLDFFVGVDQDIALAKQLVQESLTTNRYVYLKKPWMIVVNQVVHENYFAVRLRAKAHVLDVKYEQEFQTDVTERVLEAFRAHGVLPPALLHREVTDVAPKRRRVPGKDGPIGQVPAA</sequence>
<dbReference type="Pfam" id="PF00924">
    <property type="entry name" value="MS_channel_2nd"/>
    <property type="match status" value="1"/>
</dbReference>
<dbReference type="InterPro" id="IPR023408">
    <property type="entry name" value="MscS_beta-dom_sf"/>
</dbReference>
<name>A0A0K1E819_CHOCO</name>
<evidence type="ECO:0000256" key="6">
    <source>
        <dbReference type="SAM" id="Phobius"/>
    </source>
</evidence>
<dbReference type="RefSeq" id="WP_050429434.1">
    <property type="nucleotide sequence ID" value="NZ_CP012159.1"/>
</dbReference>
<dbReference type="PANTHER" id="PTHR30221">
    <property type="entry name" value="SMALL-CONDUCTANCE MECHANOSENSITIVE CHANNEL"/>
    <property type="match status" value="1"/>
</dbReference>
<evidence type="ECO:0000256" key="3">
    <source>
        <dbReference type="ARBA" id="ARBA00022692"/>
    </source>
</evidence>
<dbReference type="OrthoDB" id="9784565at2"/>
<dbReference type="STRING" id="52.CMC5_011300"/>
<dbReference type="InterPro" id="IPR045275">
    <property type="entry name" value="MscS_archaea/bacteria_type"/>
</dbReference>
<dbReference type="Gene3D" id="1.10.287.1260">
    <property type="match status" value="1"/>
</dbReference>
<evidence type="ECO:0000256" key="5">
    <source>
        <dbReference type="ARBA" id="ARBA00023136"/>
    </source>
</evidence>
<feature type="transmembrane region" description="Helical" evidence="6">
    <location>
        <begin position="18"/>
        <end position="41"/>
    </location>
</feature>
<protein>
    <submittedName>
        <fullName evidence="8">Potassium transporter KefA</fullName>
    </submittedName>
</protein>
<reference evidence="8 9" key="1">
    <citation type="submission" date="2015-07" db="EMBL/GenBank/DDBJ databases">
        <title>Genome analysis of myxobacterium Chondromyces crocatus Cm c5 reveals a high potential for natural compound synthesis and the genetic basis for the loss of fruiting body formation.</title>
        <authorList>
            <person name="Zaburannyi N."/>
            <person name="Bunk B."/>
            <person name="Maier J."/>
            <person name="Overmann J."/>
            <person name="Mueller R."/>
        </authorList>
    </citation>
    <scope>NUCLEOTIDE SEQUENCE [LARGE SCALE GENOMIC DNA]</scope>
    <source>
        <strain evidence="8 9">Cm c5</strain>
    </source>
</reference>
<dbReference type="Proteomes" id="UP000067626">
    <property type="component" value="Chromosome"/>
</dbReference>
<keyword evidence="2" id="KW-1003">Cell membrane</keyword>
<proteinExistence type="predicted"/>
<dbReference type="InterPro" id="IPR010920">
    <property type="entry name" value="LSM_dom_sf"/>
</dbReference>
<keyword evidence="4 6" id="KW-1133">Transmembrane helix</keyword>
<keyword evidence="5 6" id="KW-0472">Membrane</keyword>
<dbReference type="GO" id="GO:0005886">
    <property type="term" value="C:plasma membrane"/>
    <property type="evidence" value="ECO:0007669"/>
    <property type="project" value="UniProtKB-SubCell"/>
</dbReference>
<gene>
    <name evidence="8" type="primary">kefA</name>
    <name evidence="8" type="ORF">CMC5_011300</name>
</gene>
<dbReference type="PANTHER" id="PTHR30221:SF1">
    <property type="entry name" value="SMALL-CONDUCTANCE MECHANOSENSITIVE CHANNEL"/>
    <property type="match status" value="1"/>
</dbReference>
<feature type="domain" description="Mechanosensitive ion channel MscS" evidence="7">
    <location>
        <begin position="107"/>
        <end position="172"/>
    </location>
</feature>
<dbReference type="EMBL" id="CP012159">
    <property type="protein sequence ID" value="AKT37004.1"/>
    <property type="molecule type" value="Genomic_DNA"/>
</dbReference>
<evidence type="ECO:0000256" key="1">
    <source>
        <dbReference type="ARBA" id="ARBA00004651"/>
    </source>
</evidence>
<dbReference type="AlphaFoldDB" id="A0A0K1E819"/>
<evidence type="ECO:0000256" key="4">
    <source>
        <dbReference type="ARBA" id="ARBA00022989"/>
    </source>
</evidence>
<evidence type="ECO:0000256" key="2">
    <source>
        <dbReference type="ARBA" id="ARBA00022475"/>
    </source>
</evidence>
<dbReference type="InterPro" id="IPR011066">
    <property type="entry name" value="MscS_channel_C_sf"/>
</dbReference>
<evidence type="ECO:0000313" key="8">
    <source>
        <dbReference type="EMBL" id="AKT37004.1"/>
    </source>
</evidence>
<feature type="transmembrane region" description="Helical" evidence="6">
    <location>
        <begin position="62"/>
        <end position="83"/>
    </location>
</feature>
<evidence type="ECO:0000313" key="9">
    <source>
        <dbReference type="Proteomes" id="UP000067626"/>
    </source>
</evidence>
<evidence type="ECO:0000259" key="7">
    <source>
        <dbReference type="Pfam" id="PF00924"/>
    </source>
</evidence>
<dbReference type="GO" id="GO:0008381">
    <property type="term" value="F:mechanosensitive monoatomic ion channel activity"/>
    <property type="evidence" value="ECO:0007669"/>
    <property type="project" value="InterPro"/>
</dbReference>
<dbReference type="InterPro" id="IPR006685">
    <property type="entry name" value="MscS_channel_2nd"/>
</dbReference>
<organism evidence="8 9">
    <name type="scientific">Chondromyces crocatus</name>
    <dbReference type="NCBI Taxonomy" id="52"/>
    <lineage>
        <taxon>Bacteria</taxon>
        <taxon>Pseudomonadati</taxon>
        <taxon>Myxococcota</taxon>
        <taxon>Polyangia</taxon>
        <taxon>Polyangiales</taxon>
        <taxon>Polyangiaceae</taxon>
        <taxon>Chondromyces</taxon>
    </lineage>
</organism>
<feature type="transmembrane region" description="Helical" evidence="6">
    <location>
        <begin position="89"/>
        <end position="120"/>
    </location>
</feature>
<dbReference type="SUPFAM" id="SSF50182">
    <property type="entry name" value="Sm-like ribonucleoproteins"/>
    <property type="match status" value="1"/>
</dbReference>
<dbReference type="Gene3D" id="2.30.30.60">
    <property type="match status" value="1"/>
</dbReference>
<comment type="subcellular location">
    <subcellularLocation>
        <location evidence="1">Cell membrane</location>
        <topology evidence="1">Multi-pass membrane protein</topology>
    </subcellularLocation>
</comment>